<evidence type="ECO:0000256" key="5">
    <source>
        <dbReference type="SAM" id="MobiDB-lite"/>
    </source>
</evidence>
<dbReference type="Proteomes" id="UP000677803">
    <property type="component" value="Unassembled WGS sequence"/>
</dbReference>
<dbReference type="FunFam" id="3.30.505.10:FF:000013">
    <property type="entry name" value="SH2 domain-containing protein 3C isoform X1"/>
    <property type="match status" value="1"/>
</dbReference>
<evidence type="ECO:0000313" key="9">
    <source>
        <dbReference type="Proteomes" id="UP000677803"/>
    </source>
</evidence>
<feature type="compositionally biased region" description="Low complexity" evidence="5">
    <location>
        <begin position="614"/>
        <end position="631"/>
    </location>
</feature>
<dbReference type="InterPro" id="IPR001895">
    <property type="entry name" value="RASGEF_cat_dom"/>
</dbReference>
<feature type="region of interest" description="Disordered" evidence="5">
    <location>
        <begin position="756"/>
        <end position="778"/>
    </location>
</feature>
<reference evidence="8" key="1">
    <citation type="submission" date="2021-05" db="EMBL/GenBank/DDBJ databases">
        <authorList>
            <person name="Tigano A."/>
        </authorList>
    </citation>
    <scope>NUCLEOTIDE SEQUENCE</scope>
</reference>
<keyword evidence="1 3" id="KW-0344">Guanine-nucleotide releasing factor</keyword>
<evidence type="ECO:0000256" key="4">
    <source>
        <dbReference type="PROSITE-ProRule" id="PRU00191"/>
    </source>
</evidence>
<name>A0A8S4A9X4_9TELE</name>
<feature type="compositionally biased region" description="Acidic residues" evidence="5">
    <location>
        <begin position="759"/>
        <end position="773"/>
    </location>
</feature>
<dbReference type="SMART" id="SM00147">
    <property type="entry name" value="RasGEF"/>
    <property type="match status" value="1"/>
</dbReference>
<evidence type="ECO:0000256" key="2">
    <source>
        <dbReference type="ARBA" id="ARBA00022999"/>
    </source>
</evidence>
<evidence type="ECO:0000256" key="3">
    <source>
        <dbReference type="PROSITE-ProRule" id="PRU00168"/>
    </source>
</evidence>
<gene>
    <name evidence="8" type="ORF">MMEN_LOCUS1357</name>
</gene>
<dbReference type="InterPro" id="IPR036860">
    <property type="entry name" value="SH2_dom_sf"/>
</dbReference>
<dbReference type="AlphaFoldDB" id="A0A8S4A9X4"/>
<dbReference type="InterPro" id="IPR000980">
    <property type="entry name" value="SH2"/>
</dbReference>
<dbReference type="SUPFAM" id="SSF48366">
    <property type="entry name" value="Ras GEF"/>
    <property type="match status" value="1"/>
</dbReference>
<dbReference type="InterPro" id="IPR051853">
    <property type="entry name" value="SH2-Ras-GEF_adapter"/>
</dbReference>
<dbReference type="GO" id="GO:0001784">
    <property type="term" value="F:phosphotyrosine residue binding"/>
    <property type="evidence" value="ECO:0007669"/>
    <property type="project" value="InterPro"/>
</dbReference>
<feature type="region of interest" description="Disordered" evidence="5">
    <location>
        <begin position="727"/>
        <end position="746"/>
    </location>
</feature>
<dbReference type="Pfam" id="PF00617">
    <property type="entry name" value="RasGEF"/>
    <property type="match status" value="1"/>
</dbReference>
<dbReference type="SMART" id="SM00252">
    <property type="entry name" value="SH2"/>
    <property type="match status" value="1"/>
</dbReference>
<dbReference type="PROSITE" id="PS50009">
    <property type="entry name" value="RASGEF_CAT"/>
    <property type="match status" value="1"/>
</dbReference>
<feature type="region of interest" description="Disordered" evidence="5">
    <location>
        <begin position="63"/>
        <end position="89"/>
    </location>
</feature>
<dbReference type="CDD" id="cd10337">
    <property type="entry name" value="SH2_BCAR3"/>
    <property type="match status" value="1"/>
</dbReference>
<feature type="region of interest" description="Disordered" evidence="5">
    <location>
        <begin position="527"/>
        <end position="716"/>
    </location>
</feature>
<dbReference type="PROSITE" id="PS50001">
    <property type="entry name" value="SH2"/>
    <property type="match status" value="1"/>
</dbReference>
<dbReference type="SUPFAM" id="SSF55550">
    <property type="entry name" value="SH2 domain"/>
    <property type="match status" value="1"/>
</dbReference>
<accession>A0A8S4A9X4</accession>
<dbReference type="OrthoDB" id="2412973at2759"/>
<feature type="compositionally biased region" description="Gly residues" evidence="5">
    <location>
        <begin position="230"/>
        <end position="239"/>
    </location>
</feature>
<dbReference type="Gene3D" id="3.30.505.10">
    <property type="entry name" value="SH2 domain"/>
    <property type="match status" value="1"/>
</dbReference>
<feature type="region of interest" description="Disordered" evidence="5">
    <location>
        <begin position="102"/>
        <end position="156"/>
    </location>
</feature>
<evidence type="ECO:0000256" key="1">
    <source>
        <dbReference type="ARBA" id="ARBA00022658"/>
    </source>
</evidence>
<dbReference type="PANTHER" id="PTHR14247">
    <property type="entry name" value="BREAST CANCER ANTI-ESTROGEN RESISTANCE PROTEIN 3 HOMOLOG-LIKE PROTEIN"/>
    <property type="match status" value="1"/>
</dbReference>
<dbReference type="GO" id="GO:0007264">
    <property type="term" value="P:small GTPase-mediated signal transduction"/>
    <property type="evidence" value="ECO:0007669"/>
    <property type="project" value="InterPro"/>
</dbReference>
<dbReference type="EMBL" id="CAJRST010000002">
    <property type="protein sequence ID" value="CAG5863244.1"/>
    <property type="molecule type" value="Genomic_DNA"/>
</dbReference>
<protein>
    <submittedName>
        <fullName evidence="8">(Atlantic silverside) hypothetical protein</fullName>
    </submittedName>
</protein>
<evidence type="ECO:0000259" key="6">
    <source>
        <dbReference type="PROSITE" id="PS50001"/>
    </source>
</evidence>
<evidence type="ECO:0000259" key="7">
    <source>
        <dbReference type="PROSITE" id="PS50009"/>
    </source>
</evidence>
<dbReference type="GO" id="GO:0005085">
    <property type="term" value="F:guanyl-nucleotide exchange factor activity"/>
    <property type="evidence" value="ECO:0007669"/>
    <property type="project" value="UniProtKB-KW"/>
</dbReference>
<feature type="domain" description="Ras-GEF" evidence="7">
    <location>
        <begin position="828"/>
        <end position="1095"/>
    </location>
</feature>
<evidence type="ECO:0000313" key="8">
    <source>
        <dbReference type="EMBL" id="CAG5863244.1"/>
    </source>
</evidence>
<keyword evidence="2 4" id="KW-0727">SH2 domain</keyword>
<organism evidence="8 9">
    <name type="scientific">Menidia menidia</name>
    <name type="common">Atlantic silverside</name>
    <dbReference type="NCBI Taxonomy" id="238744"/>
    <lineage>
        <taxon>Eukaryota</taxon>
        <taxon>Metazoa</taxon>
        <taxon>Chordata</taxon>
        <taxon>Craniata</taxon>
        <taxon>Vertebrata</taxon>
        <taxon>Euteleostomi</taxon>
        <taxon>Actinopterygii</taxon>
        <taxon>Neopterygii</taxon>
        <taxon>Teleostei</taxon>
        <taxon>Neoteleostei</taxon>
        <taxon>Acanthomorphata</taxon>
        <taxon>Ovalentaria</taxon>
        <taxon>Atherinomorphae</taxon>
        <taxon>Atheriniformes</taxon>
        <taxon>Atherinopsidae</taxon>
        <taxon>Menidiinae</taxon>
        <taxon>Menidia</taxon>
    </lineage>
</organism>
<dbReference type="InterPro" id="IPR036964">
    <property type="entry name" value="RASGEF_cat_dom_sf"/>
</dbReference>
<proteinExistence type="predicted"/>
<dbReference type="Pfam" id="PF00017">
    <property type="entry name" value="SH2"/>
    <property type="match status" value="1"/>
</dbReference>
<keyword evidence="9" id="KW-1185">Reference proteome</keyword>
<feature type="domain" description="SH2" evidence="6">
    <location>
        <begin position="330"/>
        <end position="429"/>
    </location>
</feature>
<dbReference type="PANTHER" id="PTHR14247:SF10">
    <property type="entry name" value="BREAST CANCER ANTI-ESTROGEN RESISTANCE PROTEIN 3"/>
    <property type="match status" value="1"/>
</dbReference>
<feature type="compositionally biased region" description="Polar residues" evidence="5">
    <location>
        <begin position="74"/>
        <end position="84"/>
    </location>
</feature>
<dbReference type="InterPro" id="IPR023578">
    <property type="entry name" value="Ras_GEF_dom_sf"/>
</dbReference>
<dbReference type="Gene3D" id="1.10.840.10">
    <property type="entry name" value="Ras guanine-nucleotide exchange factors catalytic domain"/>
    <property type="match status" value="1"/>
</dbReference>
<comment type="caution">
    <text evidence="8">The sequence shown here is derived from an EMBL/GenBank/DDBJ whole genome shotgun (WGS) entry which is preliminary data.</text>
</comment>
<feature type="region of interest" description="Disordered" evidence="5">
    <location>
        <begin position="223"/>
        <end position="251"/>
    </location>
</feature>
<feature type="compositionally biased region" description="Polar residues" evidence="5">
    <location>
        <begin position="692"/>
        <end position="708"/>
    </location>
</feature>
<dbReference type="FunFam" id="1.10.840.10:FF:000007">
    <property type="entry name" value="SH2 domain containing 3C (Predicted)"/>
    <property type="match status" value="1"/>
</dbReference>
<sequence>MTYFKMKPKLKVFLIFADKPSLTSMLCLFLMVKENTSDWTAELRMMAEGRFASLPRSLHAHHTLGGGVAHPGVPSTSIGTPNTGSCSSRRLQASLASSMDLLSSRPGLPTGHGSSSSEIPAASYQPISIHGTLPRRKRGGANLNQRNYTWDPKANHTQPSLCGNTLLPSGHINQPTTSPLVHSVLDEFHGYSLKTGNICRTTYSILIDLIFKVEGESLELNGDSWKTTRRGGGGRGKGGQQKDRVESRGGPCSRPGCSCRLCQERLKRMSERCNLKTMTAALCCFYHNNSVISGKFSRDQFILDCSSEKLRRELEEELKMNCEEPRSHAWYHGAIPRQVAENLVQRDGDFLIRDSLSSPGSFVLTCQWRNTAQHFKIYKKVVMLNEAYSRVEYRLEREGFDSIPALIRYYVGNRKPVSQVAGAIIFQPINRALPLRCLEEKYRLSSSPREAELMAQESRSQKRLSLNITNGHTHDSSHTVHDGTHCQENGTIQSCQLRLKDRCGSQPASLNQVQERRRPLKAHQSESFLPLGSKPQPQQLADPLLASPKPKSPVFRTGSEPVLSPTVPRKSEPLAGQAIRGSDSQLCPKPPPKPSKVPLARLPRSPALQPLVPPSISSSSASLAPSPLSSSTTKGPPVPPVKPQKFQRPYIPADFHTSPASMVSPAEAVPHPDLEVTTGQTEQPLMSPVDPRSSSGWERPSSQSSTTDHNPELFPTPCSYVERLKSEGERGWDGKEKDGDHRGLDRSSYHHAIAALENTSDEEDSGGREEEEQEGKREKLWHAFQRPVVETESMFRPAEFGSRLLPPENKPLEMVVLKRAKELLLSHDHRSIARHLLMADCQVARILGVSPELKGQMGVPSGLELVTLPHGRQLRLDLMERHHTMAIGVAVDILGCTGSVEERASTLNRIILVAMELKDTVGDLYAFTALMKALDLPQISRLEETWTALRRSFTQTAINYEKILKPFYKNLYEGTASSPSVVCVPLLLPLLTLMERSSVTAEGAELWETCDQGCDIMLRHLEAARDVAHNTHSYTAHAQKALHGFQCDEELLEVFKTDFQLRLLWGSRGATVNQSDRYNKFNLILTALSRKLEPPPKTQTLI</sequence>
<dbReference type="InterPro" id="IPR044102">
    <property type="entry name" value="SH2_SHEP1/BCAR3/NSP1"/>
</dbReference>